<comment type="caution">
    <text evidence="2">The sequence shown here is derived from an EMBL/GenBank/DDBJ whole genome shotgun (WGS) entry which is preliminary data.</text>
</comment>
<proteinExistence type="predicted"/>
<dbReference type="EMBL" id="VSSQ01122144">
    <property type="protein sequence ID" value="MPN54176.1"/>
    <property type="molecule type" value="Genomic_DNA"/>
</dbReference>
<feature type="transmembrane region" description="Helical" evidence="1">
    <location>
        <begin position="47"/>
        <end position="66"/>
    </location>
</feature>
<feature type="transmembrane region" description="Helical" evidence="1">
    <location>
        <begin position="78"/>
        <end position="101"/>
    </location>
</feature>
<dbReference type="Pfam" id="PF11667">
    <property type="entry name" value="DUF3267"/>
    <property type="match status" value="1"/>
</dbReference>
<name>A0A645ISS8_9ZZZZ</name>
<dbReference type="InterPro" id="IPR021683">
    <property type="entry name" value="DUF3267"/>
</dbReference>
<organism evidence="2">
    <name type="scientific">bioreactor metagenome</name>
    <dbReference type="NCBI Taxonomy" id="1076179"/>
    <lineage>
        <taxon>unclassified sequences</taxon>
        <taxon>metagenomes</taxon>
        <taxon>ecological metagenomes</taxon>
    </lineage>
</organism>
<sequence length="122" mass="13884">MSFLTLLPHEFLHAVCFGKDAEVDLYISVKNLLIFVVSTHPISKARFIFLSLCPNLVFGWLPLLVWAVLPYNEAYSNILYSFSLICVMLGVGDYLNVFNAIRQMPKGSMQQLSGFHSYLFMP</sequence>
<keyword evidence="1" id="KW-1133">Transmembrane helix</keyword>
<keyword evidence="1" id="KW-0472">Membrane</keyword>
<gene>
    <name evidence="2" type="ORF">SDC9_201845</name>
</gene>
<protein>
    <submittedName>
        <fullName evidence="2">Uncharacterized protein</fullName>
    </submittedName>
</protein>
<dbReference type="AlphaFoldDB" id="A0A645ISS8"/>
<evidence type="ECO:0000256" key="1">
    <source>
        <dbReference type="SAM" id="Phobius"/>
    </source>
</evidence>
<keyword evidence="1" id="KW-0812">Transmembrane</keyword>
<accession>A0A645ISS8</accession>
<reference evidence="2" key="1">
    <citation type="submission" date="2019-08" db="EMBL/GenBank/DDBJ databases">
        <authorList>
            <person name="Kucharzyk K."/>
            <person name="Murdoch R.W."/>
            <person name="Higgins S."/>
            <person name="Loffler F."/>
        </authorList>
    </citation>
    <scope>NUCLEOTIDE SEQUENCE</scope>
</reference>
<evidence type="ECO:0000313" key="2">
    <source>
        <dbReference type="EMBL" id="MPN54176.1"/>
    </source>
</evidence>